<organism evidence="1 2">
    <name type="scientific">Dorcoceras hygrometricum</name>
    <dbReference type="NCBI Taxonomy" id="472368"/>
    <lineage>
        <taxon>Eukaryota</taxon>
        <taxon>Viridiplantae</taxon>
        <taxon>Streptophyta</taxon>
        <taxon>Embryophyta</taxon>
        <taxon>Tracheophyta</taxon>
        <taxon>Spermatophyta</taxon>
        <taxon>Magnoliopsida</taxon>
        <taxon>eudicotyledons</taxon>
        <taxon>Gunneridae</taxon>
        <taxon>Pentapetalae</taxon>
        <taxon>asterids</taxon>
        <taxon>lamiids</taxon>
        <taxon>Lamiales</taxon>
        <taxon>Gesneriaceae</taxon>
        <taxon>Didymocarpoideae</taxon>
        <taxon>Trichosporeae</taxon>
        <taxon>Loxocarpinae</taxon>
        <taxon>Dorcoceras</taxon>
    </lineage>
</organism>
<dbReference type="Proteomes" id="UP000250235">
    <property type="component" value="Unassembled WGS sequence"/>
</dbReference>
<gene>
    <name evidence="1" type="ORF">F511_31281</name>
</gene>
<evidence type="ECO:0000313" key="1">
    <source>
        <dbReference type="EMBL" id="KZV46126.1"/>
    </source>
</evidence>
<dbReference type="AlphaFoldDB" id="A0A2Z7CMX2"/>
<sequence>MLYFSQFTTKSHRNLSGMDLESKYLPETFSLLFIKSRTDRGSFFVYVDPITRGSLLTSRSLNNEAQAFQRRQILLVSGSTASKLFCILSLENMCHGEEIQATCRGILGVGSLAVYCG</sequence>
<reference evidence="1 2" key="1">
    <citation type="journal article" date="2015" name="Proc. Natl. Acad. Sci. U.S.A.">
        <title>The resurrection genome of Boea hygrometrica: A blueprint for survival of dehydration.</title>
        <authorList>
            <person name="Xiao L."/>
            <person name="Yang G."/>
            <person name="Zhang L."/>
            <person name="Yang X."/>
            <person name="Zhao S."/>
            <person name="Ji Z."/>
            <person name="Zhou Q."/>
            <person name="Hu M."/>
            <person name="Wang Y."/>
            <person name="Chen M."/>
            <person name="Xu Y."/>
            <person name="Jin H."/>
            <person name="Xiao X."/>
            <person name="Hu G."/>
            <person name="Bao F."/>
            <person name="Hu Y."/>
            <person name="Wan P."/>
            <person name="Li L."/>
            <person name="Deng X."/>
            <person name="Kuang T."/>
            <person name="Xiang C."/>
            <person name="Zhu J.K."/>
            <person name="Oliver M.J."/>
            <person name="He Y."/>
        </authorList>
    </citation>
    <scope>NUCLEOTIDE SEQUENCE [LARGE SCALE GENOMIC DNA]</scope>
    <source>
        <strain evidence="2">cv. XS01</strain>
    </source>
</reference>
<name>A0A2Z7CMX2_9LAMI</name>
<evidence type="ECO:0000313" key="2">
    <source>
        <dbReference type="Proteomes" id="UP000250235"/>
    </source>
</evidence>
<protein>
    <submittedName>
        <fullName evidence="1">Uncharacterized protein</fullName>
    </submittedName>
</protein>
<keyword evidence="2" id="KW-1185">Reference proteome</keyword>
<accession>A0A2Z7CMX2</accession>
<dbReference type="EMBL" id="KQ995705">
    <property type="protein sequence ID" value="KZV46126.1"/>
    <property type="molecule type" value="Genomic_DNA"/>
</dbReference>
<proteinExistence type="predicted"/>